<name>A0A9P7A7F5_9AGAM</name>
<evidence type="ECO:0000313" key="1">
    <source>
        <dbReference type="EMBL" id="KAG1783478.1"/>
    </source>
</evidence>
<comment type="caution">
    <text evidence="1">The sequence shown here is derived from an EMBL/GenBank/DDBJ whole genome shotgun (WGS) entry which is preliminary data.</text>
</comment>
<dbReference type="OrthoDB" id="3239511at2759"/>
<protein>
    <submittedName>
        <fullName evidence="1">Uncharacterized protein</fullName>
    </submittedName>
</protein>
<reference evidence="1" key="1">
    <citation type="journal article" date="2020" name="New Phytol.">
        <title>Comparative genomics reveals dynamic genome evolution in host specialist ectomycorrhizal fungi.</title>
        <authorList>
            <person name="Lofgren L.A."/>
            <person name="Nguyen N.H."/>
            <person name="Vilgalys R."/>
            <person name="Ruytinx J."/>
            <person name="Liao H.L."/>
            <person name="Branco S."/>
            <person name="Kuo A."/>
            <person name="LaButti K."/>
            <person name="Lipzen A."/>
            <person name="Andreopoulos W."/>
            <person name="Pangilinan J."/>
            <person name="Riley R."/>
            <person name="Hundley H."/>
            <person name="Na H."/>
            <person name="Barry K."/>
            <person name="Grigoriev I.V."/>
            <person name="Stajich J.E."/>
            <person name="Kennedy P.G."/>
        </authorList>
    </citation>
    <scope>NUCLEOTIDE SEQUENCE</scope>
    <source>
        <strain evidence="1">DOB743</strain>
    </source>
</reference>
<organism evidence="1 2">
    <name type="scientific">Suillus placidus</name>
    <dbReference type="NCBI Taxonomy" id="48579"/>
    <lineage>
        <taxon>Eukaryota</taxon>
        <taxon>Fungi</taxon>
        <taxon>Dikarya</taxon>
        <taxon>Basidiomycota</taxon>
        <taxon>Agaricomycotina</taxon>
        <taxon>Agaricomycetes</taxon>
        <taxon>Agaricomycetidae</taxon>
        <taxon>Boletales</taxon>
        <taxon>Suillineae</taxon>
        <taxon>Suillaceae</taxon>
        <taxon>Suillus</taxon>
    </lineage>
</organism>
<keyword evidence="2" id="KW-1185">Reference proteome</keyword>
<dbReference type="InterPro" id="IPR041078">
    <property type="entry name" value="Plavaka"/>
</dbReference>
<evidence type="ECO:0000313" key="2">
    <source>
        <dbReference type="Proteomes" id="UP000714275"/>
    </source>
</evidence>
<dbReference type="Pfam" id="PF18759">
    <property type="entry name" value="Plavaka"/>
    <property type="match status" value="1"/>
</dbReference>
<proteinExistence type="predicted"/>
<sequence length="865" mass="98664">MASASAGAAPPPSLIPVSAATATTSACSDTFKTEFHPHSGHPTTVETFSAYGSGSGTRPPIIDDMPWHPFTCRADFEFAELAHKAALNKDQMNELLKFIWRVADGHTKFSFKTHADVTTAWARASSQMTPFEKHIIPIDYKKETLEYEVYSRPLWDWAMDLLANPLLALHFVWDAQRLYKHNGTRFERFFHEPWTGDRWWNLQSLLPENGAPFAFILYADKTHLSLAGTVKAYPVIAHCGNLPVNIRNVDGPGGGRLVGWLPIVPEDSDEDGKLSYTNLKHVVWHESFSILLATIILLSATGFAHECYDGIQRWLFPLILILSADYEEQCVMALIRGLNSACPCPICLVPREELTDHSTTYPKRTVKDAQDRVELWSRDRIAGEAELKKQSLRPIKNALWKVKLSNPHDALSQDPLHVYHKGKFGDHLFDEFKKHVKALGRAAEKTVDEQFDAFPRWRNLNHFDHVTNIYFTDGNKFQDISRQSIYAAQNVLTRVEDEAGYALLKCIVSYLHIDMYVSLDVHTESTLAAGEAEILVFQKLLDEYIEALGDDATKNWNFPKAHASKHVFTDIREKGAARNFSTRPNEKQHGPIKRAYKLQTNGKDIANQILRLDHMTLVSGLIRSRIDYLDEERHKVMLSERELEEEDLDDQPFGGHIHLGAPQHSLTLSQLEEENASKPAFAQFRKKFSLFLNNFLPAYNIPLPDGKTWLILSARDTVQEHRFLKVNYESAVDWKLTTDYLRCNPSFHGHERRDCALIRTNDNDGNDKNIFVRILFMFKHTVGSKVLDLALVLPMDLRTGPRHAIDRDLRLTRLRARPLASSEFITLQSIIRGVLIVLDFAIPGDYFLVNYVDTDIFLRSQRQLF</sequence>
<dbReference type="EMBL" id="JABBWD010000001">
    <property type="protein sequence ID" value="KAG1783478.1"/>
    <property type="molecule type" value="Genomic_DNA"/>
</dbReference>
<dbReference type="Proteomes" id="UP000714275">
    <property type="component" value="Unassembled WGS sequence"/>
</dbReference>
<gene>
    <name evidence="1" type="ORF">EV702DRAFT_957083</name>
</gene>
<dbReference type="AlphaFoldDB" id="A0A9P7A7F5"/>
<accession>A0A9P7A7F5</accession>